<dbReference type="SMART" id="SM00365">
    <property type="entry name" value="LRR_SD22"/>
    <property type="match status" value="4"/>
</dbReference>
<feature type="region of interest" description="Disordered" evidence="10">
    <location>
        <begin position="729"/>
        <end position="765"/>
    </location>
</feature>
<dbReference type="SUPFAM" id="SSF52058">
    <property type="entry name" value="L domain-like"/>
    <property type="match status" value="1"/>
</dbReference>
<keyword evidence="7 11" id="KW-0472">Membrane</keyword>
<feature type="signal peptide" evidence="12">
    <location>
        <begin position="1"/>
        <end position="22"/>
    </location>
</feature>
<dbReference type="InterPro" id="IPR035897">
    <property type="entry name" value="Toll_tir_struct_dom_sf"/>
</dbReference>
<gene>
    <name evidence="13" type="ORF">CVLEPA_LOCUS3581</name>
</gene>
<keyword evidence="3 11" id="KW-0812">Transmembrane</keyword>
<dbReference type="PANTHER" id="PTHR24365:SF541">
    <property type="entry name" value="PROTEIN TOLL-RELATED"/>
    <property type="match status" value="1"/>
</dbReference>
<evidence type="ECO:0000256" key="1">
    <source>
        <dbReference type="ARBA" id="ARBA00004167"/>
    </source>
</evidence>
<organism evidence="13 14">
    <name type="scientific">Clavelina lepadiformis</name>
    <name type="common">Light-bulb sea squirt</name>
    <name type="synonym">Ascidia lepadiformis</name>
    <dbReference type="NCBI Taxonomy" id="159417"/>
    <lineage>
        <taxon>Eukaryota</taxon>
        <taxon>Metazoa</taxon>
        <taxon>Chordata</taxon>
        <taxon>Tunicata</taxon>
        <taxon>Ascidiacea</taxon>
        <taxon>Aplousobranchia</taxon>
        <taxon>Clavelinidae</taxon>
        <taxon>Clavelina</taxon>
    </lineage>
</organism>
<feature type="compositionally biased region" description="Basic residues" evidence="10">
    <location>
        <begin position="978"/>
        <end position="994"/>
    </location>
</feature>
<evidence type="ECO:0000256" key="5">
    <source>
        <dbReference type="ARBA" id="ARBA00022737"/>
    </source>
</evidence>
<protein>
    <submittedName>
        <fullName evidence="13">Uncharacterized protein</fullName>
    </submittedName>
</protein>
<name>A0ABP0F5W1_CLALP</name>
<dbReference type="InterPro" id="IPR003591">
    <property type="entry name" value="Leu-rich_rpt_typical-subtyp"/>
</dbReference>
<evidence type="ECO:0000256" key="9">
    <source>
        <dbReference type="ARBA" id="ARBA00023180"/>
    </source>
</evidence>
<evidence type="ECO:0000256" key="10">
    <source>
        <dbReference type="SAM" id="MobiDB-lite"/>
    </source>
</evidence>
<feature type="compositionally biased region" description="Basic residues" evidence="10">
    <location>
        <begin position="920"/>
        <end position="929"/>
    </location>
</feature>
<sequence>MTSSKFFRCLFLLLFFITSALSFKNVSRQKRSRSSSVCPKECACQVKTNGEKTIDCIGRAFRKIPEHLPLDASYVYLSYNRIEMVSAADMQDLRSIKVLDLSHNKIKYLEKDAFNDQDRLEWLDLSNNKIENITMDIFGEGARSLKVLNISNTMMKTFPSLYDTREIYMTKVSVLSLAYNLFTDISVSSIPSSVETLDLSCLRIKSLTESFSPLTKLNKLIINGCIQSRDLSVIGRNVFDGLTVLYELHLSGNALTKIPTRLPETLVVLDLSSNKIAKIKRTPCAEELDIQNYYTFGEESNIGNDLTHLSNLKELKLNGNQIQSVCLDDFIDMNIQVLNLSSCAINSFNAEAFIYAQSLRVLDISTNYIRSFSFPELPELSELYVQENVIETVTDASPPKLTSLAVADFSFNQYRCDCNLKEFVYFLGHSTDVRIKHLTEESIFYTCSSPSSLKDEPLMSLNLDALVCEDEASKFPLWAIAAPVSLIAIILMIVIVIAVNKYKAGSCTCHCCCSCRSKDDVKKVTSHYTKYEVDSDIVIQNRVLNDVAILCHDSNHKWILNTLIPKLNRIKRNESIESDQESMDPTQSGRPLNVEVFTIGQTIRVDTLHKCIDSNRKITLVITHEFLEEKSCLYILEVIRERMENDPKEAVVAVILDAIPWKTMPAPLQRLLVDKTFLQYPPRNRERQEFYFWDNLCSLICTSEAISKRKWQDDGIDDEVMSSMMRYQKRYEEDEEQDVRDPSTLRSTRRATGSQEAEANPHISSARAARLQRLGIKSNGDVVDDVLAGIEEARNLAKRNKANFNALAVISHPKTEGPFISKPSAFDQPDSVSVAPVTPISLPKRNHQTDERLQQDIDDLYSTRRDQHRFGVQTNGRVHSLLPPNCDDMDSIYSEDNERLASGYDVRPPERARSLPMIPQKHHCSRRNHQQHDDHDDVIANLHGTVPEALSIKDEEGSVPESGAGVDPQKEDTTKDSKKNKRKQSRLQRLKSFF</sequence>
<dbReference type="EMBL" id="CAWYQH010000002">
    <property type="protein sequence ID" value="CAK8673834.1"/>
    <property type="molecule type" value="Genomic_DNA"/>
</dbReference>
<evidence type="ECO:0000256" key="8">
    <source>
        <dbReference type="ARBA" id="ARBA00023170"/>
    </source>
</evidence>
<accession>A0ABP0F5W1</accession>
<keyword evidence="9" id="KW-0325">Glycoprotein</keyword>
<dbReference type="Pfam" id="PF13855">
    <property type="entry name" value="LRR_8"/>
    <property type="match status" value="2"/>
</dbReference>
<dbReference type="Proteomes" id="UP001642483">
    <property type="component" value="Unassembled WGS sequence"/>
</dbReference>
<evidence type="ECO:0000256" key="3">
    <source>
        <dbReference type="ARBA" id="ARBA00022692"/>
    </source>
</evidence>
<feature type="transmembrane region" description="Helical" evidence="11">
    <location>
        <begin position="475"/>
        <end position="499"/>
    </location>
</feature>
<comment type="caution">
    <text evidence="13">The sequence shown here is derived from an EMBL/GenBank/DDBJ whole genome shotgun (WGS) entry which is preliminary data.</text>
</comment>
<dbReference type="SUPFAM" id="SSF52200">
    <property type="entry name" value="Toll/Interleukin receptor TIR domain"/>
    <property type="match status" value="1"/>
</dbReference>
<keyword evidence="4 12" id="KW-0732">Signal</keyword>
<dbReference type="Gene3D" id="3.80.10.10">
    <property type="entry name" value="Ribonuclease Inhibitor"/>
    <property type="match status" value="3"/>
</dbReference>
<dbReference type="PROSITE" id="PS51450">
    <property type="entry name" value="LRR"/>
    <property type="match status" value="2"/>
</dbReference>
<keyword evidence="5" id="KW-0677">Repeat</keyword>
<feature type="chain" id="PRO_5047323456" evidence="12">
    <location>
        <begin position="23"/>
        <end position="994"/>
    </location>
</feature>
<evidence type="ECO:0000256" key="12">
    <source>
        <dbReference type="SAM" id="SignalP"/>
    </source>
</evidence>
<proteinExistence type="predicted"/>
<evidence type="ECO:0000256" key="2">
    <source>
        <dbReference type="ARBA" id="ARBA00022614"/>
    </source>
</evidence>
<feature type="compositionally biased region" description="Polar residues" evidence="10">
    <location>
        <begin position="744"/>
        <end position="757"/>
    </location>
</feature>
<feature type="region of interest" description="Disordered" evidence="10">
    <location>
        <begin position="900"/>
        <end position="933"/>
    </location>
</feature>
<evidence type="ECO:0000313" key="14">
    <source>
        <dbReference type="Proteomes" id="UP001642483"/>
    </source>
</evidence>
<evidence type="ECO:0000256" key="6">
    <source>
        <dbReference type="ARBA" id="ARBA00022989"/>
    </source>
</evidence>
<dbReference type="PANTHER" id="PTHR24365">
    <property type="entry name" value="TOLL-LIKE RECEPTOR"/>
    <property type="match status" value="1"/>
</dbReference>
<keyword evidence="2" id="KW-0433">Leucine-rich repeat</keyword>
<evidence type="ECO:0000313" key="13">
    <source>
        <dbReference type="EMBL" id="CAK8673834.1"/>
    </source>
</evidence>
<comment type="subcellular location">
    <subcellularLocation>
        <location evidence="1">Membrane</location>
        <topology evidence="1">Single-pass membrane protein</topology>
    </subcellularLocation>
</comment>
<feature type="region of interest" description="Disordered" evidence="10">
    <location>
        <begin position="950"/>
        <end position="994"/>
    </location>
</feature>
<reference evidence="13 14" key="1">
    <citation type="submission" date="2024-02" db="EMBL/GenBank/DDBJ databases">
        <authorList>
            <person name="Daric V."/>
            <person name="Darras S."/>
        </authorList>
    </citation>
    <scope>NUCLEOTIDE SEQUENCE [LARGE SCALE GENOMIC DNA]</scope>
</reference>
<dbReference type="InterPro" id="IPR032675">
    <property type="entry name" value="LRR_dom_sf"/>
</dbReference>
<evidence type="ECO:0000256" key="7">
    <source>
        <dbReference type="ARBA" id="ARBA00023136"/>
    </source>
</evidence>
<dbReference type="SMART" id="SM00369">
    <property type="entry name" value="LRR_TYP"/>
    <property type="match status" value="6"/>
</dbReference>
<feature type="compositionally biased region" description="Basic and acidic residues" evidence="10">
    <location>
        <begin position="968"/>
        <end position="977"/>
    </location>
</feature>
<keyword evidence="6 11" id="KW-1133">Transmembrane helix</keyword>
<keyword evidence="14" id="KW-1185">Reference proteome</keyword>
<keyword evidence="8" id="KW-0675">Receptor</keyword>
<dbReference type="InterPro" id="IPR001611">
    <property type="entry name" value="Leu-rich_rpt"/>
</dbReference>
<evidence type="ECO:0000256" key="11">
    <source>
        <dbReference type="SAM" id="Phobius"/>
    </source>
</evidence>
<evidence type="ECO:0000256" key="4">
    <source>
        <dbReference type="ARBA" id="ARBA00022729"/>
    </source>
</evidence>
<dbReference type="Gene3D" id="3.40.50.10140">
    <property type="entry name" value="Toll/interleukin-1 receptor homology (TIR) domain"/>
    <property type="match status" value="1"/>
</dbReference>